<name>A0A553HVZ5_9PEZI</name>
<dbReference type="AlphaFoldDB" id="A0A553HVZ5"/>
<feature type="region of interest" description="Disordered" evidence="1">
    <location>
        <begin position="1"/>
        <end position="31"/>
    </location>
</feature>
<reference evidence="3" key="1">
    <citation type="submission" date="2019-06" db="EMBL/GenBank/DDBJ databases">
        <title>Draft genome sequence of the griseofulvin-producing fungus Xylaria cubensis strain G536.</title>
        <authorList>
            <person name="Mead M.E."/>
            <person name="Raja H.A."/>
            <person name="Steenwyk J.L."/>
            <person name="Knowles S.L."/>
            <person name="Oberlies N.H."/>
            <person name="Rokas A."/>
        </authorList>
    </citation>
    <scope>NUCLEOTIDE SEQUENCE [LARGE SCALE GENOMIC DNA]</scope>
    <source>
        <strain evidence="3">G536</strain>
    </source>
</reference>
<accession>A0A553HVZ5</accession>
<comment type="caution">
    <text evidence="2">The sequence shown here is derived from an EMBL/GenBank/DDBJ whole genome shotgun (WGS) entry which is preliminary data.</text>
</comment>
<gene>
    <name evidence="2" type="ORF">FHL15_007003</name>
</gene>
<keyword evidence="3" id="KW-1185">Reference proteome</keyword>
<dbReference type="OrthoDB" id="3943581at2759"/>
<proteinExistence type="predicted"/>
<dbReference type="EMBL" id="VFLP01000039">
    <property type="protein sequence ID" value="TRX92136.1"/>
    <property type="molecule type" value="Genomic_DNA"/>
</dbReference>
<sequence length="157" mass="16402">MIEQTENSPDTTEQVAINRTDTNPSNPPTEQTVPISAILFDGSPGPKDCRGNAILTVQLTKPGAQHSTPTCYNVPGGGGVAQCANFVANKHDGCQARVFSEPDCRTFANLAVFIPETRAFGGYIRSLEVTCGVVSEAPPPLNLPGLKLPPGAVEAVG</sequence>
<evidence type="ECO:0000313" key="3">
    <source>
        <dbReference type="Proteomes" id="UP000319160"/>
    </source>
</evidence>
<protein>
    <submittedName>
        <fullName evidence="2">Uncharacterized protein</fullName>
    </submittedName>
</protein>
<organism evidence="2 3">
    <name type="scientific">Xylaria flabelliformis</name>
    <dbReference type="NCBI Taxonomy" id="2512241"/>
    <lineage>
        <taxon>Eukaryota</taxon>
        <taxon>Fungi</taxon>
        <taxon>Dikarya</taxon>
        <taxon>Ascomycota</taxon>
        <taxon>Pezizomycotina</taxon>
        <taxon>Sordariomycetes</taxon>
        <taxon>Xylariomycetidae</taxon>
        <taxon>Xylariales</taxon>
        <taxon>Xylariaceae</taxon>
        <taxon>Xylaria</taxon>
    </lineage>
</organism>
<dbReference type="Proteomes" id="UP000319160">
    <property type="component" value="Unassembled WGS sequence"/>
</dbReference>
<evidence type="ECO:0000313" key="2">
    <source>
        <dbReference type="EMBL" id="TRX92136.1"/>
    </source>
</evidence>
<evidence type="ECO:0000256" key="1">
    <source>
        <dbReference type="SAM" id="MobiDB-lite"/>
    </source>
</evidence>